<proteinExistence type="predicted"/>
<sequence length="492" mass="56793">MKQTCSKCGREIDGNWCDDCHSANFAWRRVREGSKIFGVCQGLSIYTHLPVAAIRLAFVVAAIFGGWGILLYLILCLFPARDASEASPLSQFEDDDSTGIGIFESSKKILYKFLSFIIFVILCACLYLPLFTICTVAVIVSISGWFYPYLQIGVYRSTFFELGAIGFLWGICNPLLGIVTIYFIVHWILTFHLKKWQWTITKTVITWFVIAATCVSCLWMFHLLHRKTHSKTWNVATTSQLSQILQTENIPIRRIFFTTHKKKQTVVTYSLYVHELSSNIVKNMDNIDMLWNEKPRWYNLHMLKKSFAYFDIFIYMPENENLELRGIPRLYITGKWRKVFLENIDEITLENTQIKTLNINTNGGKVRIENADVAAMYLYLTSCETIIDAFQGKDSKIYQNDGWLEMVDFAGKIQLQNIVGHCKIVRPLFENNNEITTDSGNIRIYFLHDFIPNLDCRGENIVNSAPRFSMEDKLLKIVSDNARVTLKMYGLK</sequence>
<feature type="domain" description="DUF4097" evidence="3">
    <location>
        <begin position="255"/>
        <end position="446"/>
    </location>
</feature>
<evidence type="ECO:0000259" key="2">
    <source>
        <dbReference type="Pfam" id="PF04024"/>
    </source>
</evidence>
<feature type="transmembrane region" description="Helical" evidence="1">
    <location>
        <begin position="204"/>
        <end position="224"/>
    </location>
</feature>
<feature type="transmembrane region" description="Helical" evidence="1">
    <location>
        <begin position="114"/>
        <end position="147"/>
    </location>
</feature>
<feature type="transmembrane region" description="Helical" evidence="1">
    <location>
        <begin position="159"/>
        <end position="184"/>
    </location>
</feature>
<accession>A0A5S9IKK4</accession>
<keyword evidence="1" id="KW-0812">Transmembrane</keyword>
<keyword evidence="1" id="KW-0472">Membrane</keyword>
<organism evidence="4 5">
    <name type="scientific">Uabimicrobium amorphum</name>
    <dbReference type="NCBI Taxonomy" id="2596890"/>
    <lineage>
        <taxon>Bacteria</taxon>
        <taxon>Pseudomonadati</taxon>
        <taxon>Planctomycetota</taxon>
        <taxon>Candidatus Uabimicrobiia</taxon>
        <taxon>Candidatus Uabimicrobiales</taxon>
        <taxon>Candidatus Uabimicrobiaceae</taxon>
        <taxon>Candidatus Uabimicrobium</taxon>
    </lineage>
</organism>
<evidence type="ECO:0000256" key="1">
    <source>
        <dbReference type="SAM" id="Phobius"/>
    </source>
</evidence>
<reference evidence="4 5" key="1">
    <citation type="submission" date="2019-08" db="EMBL/GenBank/DDBJ databases">
        <title>Complete genome sequence of Candidatus Uab amorphum.</title>
        <authorList>
            <person name="Shiratori T."/>
            <person name="Suzuki S."/>
            <person name="Kakizawa Y."/>
            <person name="Ishida K."/>
        </authorList>
    </citation>
    <scope>NUCLEOTIDE SEQUENCE [LARGE SCALE GENOMIC DNA]</scope>
    <source>
        <strain evidence="4 5">SRT547</strain>
    </source>
</reference>
<evidence type="ECO:0000259" key="3">
    <source>
        <dbReference type="Pfam" id="PF13349"/>
    </source>
</evidence>
<name>A0A5S9IKK4_UABAM</name>
<dbReference type="Pfam" id="PF13349">
    <property type="entry name" value="DUF4097"/>
    <property type="match status" value="1"/>
</dbReference>
<feature type="transmembrane region" description="Helical" evidence="1">
    <location>
        <begin position="56"/>
        <end position="80"/>
    </location>
</feature>
<dbReference type="Proteomes" id="UP000326354">
    <property type="component" value="Chromosome"/>
</dbReference>
<dbReference type="InterPro" id="IPR025164">
    <property type="entry name" value="Toastrack_DUF4097"/>
</dbReference>
<dbReference type="Pfam" id="PF04024">
    <property type="entry name" value="PspC"/>
    <property type="match status" value="1"/>
</dbReference>
<dbReference type="InterPro" id="IPR007168">
    <property type="entry name" value="Phageshock_PspC_N"/>
</dbReference>
<evidence type="ECO:0000313" key="5">
    <source>
        <dbReference type="Proteomes" id="UP000326354"/>
    </source>
</evidence>
<evidence type="ECO:0008006" key="6">
    <source>
        <dbReference type="Google" id="ProtNLM"/>
    </source>
</evidence>
<protein>
    <recommendedName>
        <fullName evidence="6">Phage shock protein PspC N-terminal domain-containing protein</fullName>
    </recommendedName>
</protein>
<evidence type="ECO:0000313" key="4">
    <source>
        <dbReference type="EMBL" id="BBM82305.1"/>
    </source>
</evidence>
<keyword evidence="1" id="KW-1133">Transmembrane helix</keyword>
<dbReference type="AlphaFoldDB" id="A0A5S9IKK4"/>
<dbReference type="KEGG" id="uam:UABAM_00648"/>
<gene>
    <name evidence="4" type="ORF">UABAM_00648</name>
</gene>
<feature type="domain" description="Phage shock protein PspC N-terminal" evidence="2">
    <location>
        <begin position="27"/>
        <end position="78"/>
    </location>
</feature>
<keyword evidence="5" id="KW-1185">Reference proteome</keyword>
<dbReference type="EMBL" id="AP019860">
    <property type="protein sequence ID" value="BBM82305.1"/>
    <property type="molecule type" value="Genomic_DNA"/>
</dbReference>